<name>A0ABW1CJT2_9ACTN</name>
<keyword evidence="2" id="KW-0238">DNA-binding</keyword>
<keyword evidence="6" id="KW-1185">Reference proteome</keyword>
<evidence type="ECO:0000256" key="2">
    <source>
        <dbReference type="ARBA" id="ARBA00023125"/>
    </source>
</evidence>
<dbReference type="Pfam" id="PF01047">
    <property type="entry name" value="MarR"/>
    <property type="match status" value="1"/>
</dbReference>
<organism evidence="5 6">
    <name type="scientific">Nonomuraea insulae</name>
    <dbReference type="NCBI Taxonomy" id="1616787"/>
    <lineage>
        <taxon>Bacteria</taxon>
        <taxon>Bacillati</taxon>
        <taxon>Actinomycetota</taxon>
        <taxon>Actinomycetes</taxon>
        <taxon>Streptosporangiales</taxon>
        <taxon>Streptosporangiaceae</taxon>
        <taxon>Nonomuraea</taxon>
    </lineage>
</organism>
<evidence type="ECO:0000256" key="1">
    <source>
        <dbReference type="ARBA" id="ARBA00023015"/>
    </source>
</evidence>
<sequence length="150" mass="16756">MLTNTQPKMDLRSGAGLASALRVSLARLNRRLRRQAAAHSLTPTQFATLAAVDRHSGITPGELAELEKVQPPSMTRVIAALEERGLVARTPHPTDRRQVTVSVTEAAEKLLKEERRRKEAWLTQRLKELSPEERSILRQAAPILEKLSKI</sequence>
<dbReference type="PANTHER" id="PTHR39515">
    <property type="entry name" value="CONSERVED PROTEIN"/>
    <property type="match status" value="1"/>
</dbReference>
<keyword evidence="3" id="KW-0804">Transcription</keyword>
<protein>
    <submittedName>
        <fullName evidence="5">MarR family winged helix-turn-helix transcriptional regulator</fullName>
    </submittedName>
</protein>
<keyword evidence="1" id="KW-0805">Transcription regulation</keyword>
<dbReference type="InterPro" id="IPR000835">
    <property type="entry name" value="HTH_MarR-typ"/>
</dbReference>
<evidence type="ECO:0000256" key="3">
    <source>
        <dbReference type="ARBA" id="ARBA00023163"/>
    </source>
</evidence>
<dbReference type="Gene3D" id="1.10.10.10">
    <property type="entry name" value="Winged helix-like DNA-binding domain superfamily/Winged helix DNA-binding domain"/>
    <property type="match status" value="1"/>
</dbReference>
<comment type="caution">
    <text evidence="5">The sequence shown here is derived from an EMBL/GenBank/DDBJ whole genome shotgun (WGS) entry which is preliminary data.</text>
</comment>
<dbReference type="PRINTS" id="PR00598">
    <property type="entry name" value="HTHMARR"/>
</dbReference>
<dbReference type="PROSITE" id="PS50995">
    <property type="entry name" value="HTH_MARR_2"/>
    <property type="match status" value="1"/>
</dbReference>
<dbReference type="InterPro" id="IPR036388">
    <property type="entry name" value="WH-like_DNA-bd_sf"/>
</dbReference>
<dbReference type="InterPro" id="IPR052526">
    <property type="entry name" value="HTH-type_Bedaq_tolerance"/>
</dbReference>
<dbReference type="Proteomes" id="UP001596058">
    <property type="component" value="Unassembled WGS sequence"/>
</dbReference>
<proteinExistence type="predicted"/>
<dbReference type="SMART" id="SM00347">
    <property type="entry name" value="HTH_MARR"/>
    <property type="match status" value="1"/>
</dbReference>
<dbReference type="SUPFAM" id="SSF46785">
    <property type="entry name" value="Winged helix' DNA-binding domain"/>
    <property type="match status" value="1"/>
</dbReference>
<reference evidence="6" key="1">
    <citation type="journal article" date="2019" name="Int. J. Syst. Evol. Microbiol.">
        <title>The Global Catalogue of Microorganisms (GCM) 10K type strain sequencing project: providing services to taxonomists for standard genome sequencing and annotation.</title>
        <authorList>
            <consortium name="The Broad Institute Genomics Platform"/>
            <consortium name="The Broad Institute Genome Sequencing Center for Infectious Disease"/>
            <person name="Wu L."/>
            <person name="Ma J."/>
        </authorList>
    </citation>
    <scope>NUCLEOTIDE SEQUENCE [LARGE SCALE GENOMIC DNA]</scope>
    <source>
        <strain evidence="6">CCUG 53903</strain>
    </source>
</reference>
<dbReference type="InterPro" id="IPR036390">
    <property type="entry name" value="WH_DNA-bd_sf"/>
</dbReference>
<accession>A0ABW1CJT2</accession>
<dbReference type="RefSeq" id="WP_379514399.1">
    <property type="nucleotide sequence ID" value="NZ_JBHSPA010000017.1"/>
</dbReference>
<dbReference type="EMBL" id="JBHSPA010000017">
    <property type="protein sequence ID" value="MFC5824876.1"/>
    <property type="molecule type" value="Genomic_DNA"/>
</dbReference>
<evidence type="ECO:0000313" key="5">
    <source>
        <dbReference type="EMBL" id="MFC5824876.1"/>
    </source>
</evidence>
<dbReference type="InterPro" id="IPR023187">
    <property type="entry name" value="Tscrpt_reg_MarR-type_CS"/>
</dbReference>
<feature type="domain" description="HTH marR-type" evidence="4">
    <location>
        <begin position="14"/>
        <end position="146"/>
    </location>
</feature>
<evidence type="ECO:0000313" key="6">
    <source>
        <dbReference type="Proteomes" id="UP001596058"/>
    </source>
</evidence>
<evidence type="ECO:0000259" key="4">
    <source>
        <dbReference type="PROSITE" id="PS50995"/>
    </source>
</evidence>
<gene>
    <name evidence="5" type="ORF">ACFPZ3_13530</name>
</gene>
<dbReference type="PROSITE" id="PS01117">
    <property type="entry name" value="HTH_MARR_1"/>
    <property type="match status" value="1"/>
</dbReference>
<dbReference type="PANTHER" id="PTHR39515:SF2">
    <property type="entry name" value="HTH-TYPE TRANSCRIPTIONAL REGULATOR RV0880"/>
    <property type="match status" value="1"/>
</dbReference>